<dbReference type="STRING" id="9483.ENSCJAP00000067019"/>
<proteinExistence type="inferred from homology"/>
<dbReference type="FunFam" id="3.30.160.60:FF:000474">
    <property type="entry name" value="zinc finger protein 367"/>
    <property type="match status" value="1"/>
</dbReference>
<dbReference type="GO" id="GO:0005667">
    <property type="term" value="C:transcription regulator complex"/>
    <property type="evidence" value="ECO:0007669"/>
    <property type="project" value="TreeGrafter"/>
</dbReference>
<feature type="domain" description="C2H2-type" evidence="16">
    <location>
        <begin position="561"/>
        <end position="590"/>
    </location>
</feature>
<evidence type="ECO:0000256" key="14">
    <source>
        <dbReference type="PROSITE-ProRule" id="PRU00042"/>
    </source>
</evidence>
<evidence type="ECO:0000256" key="5">
    <source>
        <dbReference type="ARBA" id="ARBA00022771"/>
    </source>
</evidence>
<feature type="compositionally biased region" description="Polar residues" evidence="15">
    <location>
        <begin position="19"/>
        <end position="35"/>
    </location>
</feature>
<dbReference type="PROSITE" id="PS00028">
    <property type="entry name" value="ZINC_FINGER_C2H2_1"/>
    <property type="match status" value="2"/>
</dbReference>
<dbReference type="Pfam" id="PF00096">
    <property type="entry name" value="zf-C2H2"/>
    <property type="match status" value="1"/>
</dbReference>
<reference evidence="17" key="1">
    <citation type="submission" date="2009-03" db="EMBL/GenBank/DDBJ databases">
        <authorList>
            <person name="Warren W."/>
            <person name="Ye L."/>
            <person name="Minx P."/>
            <person name="Worley K."/>
            <person name="Gibbs R."/>
            <person name="Wilson R.K."/>
        </authorList>
    </citation>
    <scope>NUCLEOTIDE SEQUENCE [LARGE SCALE GENOMIC DNA]</scope>
</reference>
<keyword evidence="7" id="KW-0805">Transcription regulation</keyword>
<dbReference type="SMART" id="SM00355">
    <property type="entry name" value="ZnF_C2H2"/>
    <property type="match status" value="2"/>
</dbReference>
<comment type="subcellular location">
    <subcellularLocation>
        <location evidence="1">Nucleus</location>
    </subcellularLocation>
</comment>
<evidence type="ECO:0000256" key="15">
    <source>
        <dbReference type="SAM" id="MobiDB-lite"/>
    </source>
</evidence>
<reference evidence="17" key="2">
    <citation type="submission" date="2025-08" db="UniProtKB">
        <authorList>
            <consortium name="Ensembl"/>
        </authorList>
    </citation>
    <scope>IDENTIFICATION</scope>
</reference>
<feature type="domain" description="C2H2-type" evidence="16">
    <location>
        <begin position="533"/>
        <end position="560"/>
    </location>
</feature>
<reference evidence="17" key="3">
    <citation type="submission" date="2025-09" db="UniProtKB">
        <authorList>
            <consortium name="Ensembl"/>
        </authorList>
    </citation>
    <scope>IDENTIFICATION</scope>
</reference>
<evidence type="ECO:0000313" key="17">
    <source>
        <dbReference type="Ensembl" id="ENSCJAP00000067019.3"/>
    </source>
</evidence>
<dbReference type="GO" id="GO:0000981">
    <property type="term" value="F:DNA-binding transcription factor activity, RNA polymerase II-specific"/>
    <property type="evidence" value="ECO:0007669"/>
    <property type="project" value="TreeGrafter"/>
</dbReference>
<dbReference type="Pfam" id="PF13912">
    <property type="entry name" value="zf-C2H2_6"/>
    <property type="match status" value="1"/>
</dbReference>
<evidence type="ECO:0000259" key="16">
    <source>
        <dbReference type="PROSITE" id="PS50157"/>
    </source>
</evidence>
<dbReference type="PANTHER" id="PTHR14003:SF26">
    <property type="entry name" value="ZINC FINGER PROTEIN 367"/>
    <property type="match status" value="1"/>
</dbReference>
<evidence type="ECO:0000313" key="18">
    <source>
        <dbReference type="Proteomes" id="UP000008225"/>
    </source>
</evidence>
<name>A0A2R8NF59_CALJA</name>
<dbReference type="SUPFAM" id="SSF57667">
    <property type="entry name" value="beta-beta-alpha zinc fingers"/>
    <property type="match status" value="1"/>
</dbReference>
<keyword evidence="8" id="KW-0175">Coiled coil</keyword>
<feature type="compositionally biased region" description="Basic and acidic residues" evidence="15">
    <location>
        <begin position="682"/>
        <end position="691"/>
    </location>
</feature>
<evidence type="ECO:0000256" key="6">
    <source>
        <dbReference type="ARBA" id="ARBA00022833"/>
    </source>
</evidence>
<dbReference type="GO" id="GO:0000785">
    <property type="term" value="C:chromatin"/>
    <property type="evidence" value="ECO:0007669"/>
    <property type="project" value="TreeGrafter"/>
</dbReference>
<protein>
    <recommendedName>
        <fullName evidence="13">Zinc finger protein 367</fullName>
    </recommendedName>
</protein>
<organism evidence="17 18">
    <name type="scientific">Callithrix jacchus</name>
    <name type="common">White-tufted-ear marmoset</name>
    <name type="synonym">Simia Jacchus</name>
    <dbReference type="NCBI Taxonomy" id="9483"/>
    <lineage>
        <taxon>Eukaryota</taxon>
        <taxon>Metazoa</taxon>
        <taxon>Chordata</taxon>
        <taxon>Craniata</taxon>
        <taxon>Vertebrata</taxon>
        <taxon>Euteleostomi</taxon>
        <taxon>Mammalia</taxon>
        <taxon>Eutheria</taxon>
        <taxon>Euarchontoglires</taxon>
        <taxon>Primates</taxon>
        <taxon>Haplorrhini</taxon>
        <taxon>Platyrrhini</taxon>
        <taxon>Cebidae</taxon>
        <taxon>Callitrichinae</taxon>
        <taxon>Callithrix</taxon>
        <taxon>Callithrix</taxon>
    </lineage>
</organism>
<dbReference type="Gene3D" id="3.30.160.60">
    <property type="entry name" value="Classic Zinc Finger"/>
    <property type="match status" value="2"/>
</dbReference>
<dbReference type="GeneTree" id="ENSGT00670000098074"/>
<feature type="compositionally biased region" description="Basic and acidic residues" evidence="15">
    <location>
        <begin position="503"/>
        <end position="517"/>
    </location>
</feature>
<keyword evidence="18" id="KW-1185">Reference proteome</keyword>
<evidence type="ECO:0000256" key="8">
    <source>
        <dbReference type="ARBA" id="ARBA00023054"/>
    </source>
</evidence>
<comment type="similarity">
    <text evidence="2">Belongs to the krueppel C2H2-type zinc-finger protein family.</text>
</comment>
<keyword evidence="10" id="KW-0010">Activator</keyword>
<evidence type="ECO:0000256" key="10">
    <source>
        <dbReference type="ARBA" id="ARBA00023159"/>
    </source>
</evidence>
<dbReference type="Bgee" id="ENSCJAG00000040778">
    <property type="expression patterns" value="Expressed in heart"/>
</dbReference>
<feature type="compositionally biased region" description="Basic residues" evidence="15">
    <location>
        <begin position="202"/>
        <end position="213"/>
    </location>
</feature>
<dbReference type="GO" id="GO:0000978">
    <property type="term" value="F:RNA polymerase II cis-regulatory region sequence-specific DNA binding"/>
    <property type="evidence" value="ECO:0007669"/>
    <property type="project" value="TreeGrafter"/>
</dbReference>
<dbReference type="FunFam" id="3.30.160.60:FF:000535">
    <property type="entry name" value="Zinc finger protein 367"/>
    <property type="match status" value="1"/>
</dbReference>
<evidence type="ECO:0000256" key="11">
    <source>
        <dbReference type="ARBA" id="ARBA00023163"/>
    </source>
</evidence>
<keyword evidence="12" id="KW-0539">Nucleus</keyword>
<evidence type="ECO:0000256" key="4">
    <source>
        <dbReference type="ARBA" id="ARBA00022737"/>
    </source>
</evidence>
<dbReference type="Ensembl" id="ENSCJAT00000079847.3">
    <property type="protein sequence ID" value="ENSCJAP00000067019.3"/>
    <property type="gene ID" value="ENSCJAG00000040778.3"/>
</dbReference>
<keyword evidence="3" id="KW-0479">Metal-binding</keyword>
<keyword evidence="5 14" id="KW-0863">Zinc-finger</keyword>
<evidence type="ECO:0000256" key="3">
    <source>
        <dbReference type="ARBA" id="ARBA00022723"/>
    </source>
</evidence>
<dbReference type="GO" id="GO:0031519">
    <property type="term" value="C:PcG protein complex"/>
    <property type="evidence" value="ECO:0007669"/>
    <property type="project" value="TreeGrafter"/>
</dbReference>
<keyword evidence="6" id="KW-0862">Zinc</keyword>
<evidence type="ECO:0000256" key="2">
    <source>
        <dbReference type="ARBA" id="ARBA00006991"/>
    </source>
</evidence>
<dbReference type="FunCoup" id="A0A2R8NF59">
    <property type="interactions" value="2355"/>
</dbReference>
<dbReference type="PANTHER" id="PTHR14003">
    <property type="entry name" value="TRANSCRIPTIONAL REPRESSOR PROTEIN YY"/>
    <property type="match status" value="1"/>
</dbReference>
<evidence type="ECO:0000256" key="12">
    <source>
        <dbReference type="ARBA" id="ARBA00023242"/>
    </source>
</evidence>
<evidence type="ECO:0000256" key="1">
    <source>
        <dbReference type="ARBA" id="ARBA00004123"/>
    </source>
</evidence>
<feature type="region of interest" description="Disordered" evidence="15">
    <location>
        <begin position="470"/>
        <end position="517"/>
    </location>
</feature>
<dbReference type="GO" id="GO:0008270">
    <property type="term" value="F:zinc ion binding"/>
    <property type="evidence" value="ECO:0007669"/>
    <property type="project" value="UniProtKB-KW"/>
</dbReference>
<evidence type="ECO:0000256" key="7">
    <source>
        <dbReference type="ARBA" id="ARBA00023015"/>
    </source>
</evidence>
<accession>A0A2R8NF59</accession>
<feature type="region of interest" description="Disordered" evidence="15">
    <location>
        <begin position="59"/>
        <end position="79"/>
    </location>
</feature>
<keyword evidence="9" id="KW-0238">DNA-binding</keyword>
<dbReference type="InterPro" id="IPR013087">
    <property type="entry name" value="Znf_C2H2_type"/>
</dbReference>
<dbReference type="AlphaFoldDB" id="A0A2R8NF59"/>
<dbReference type="PROSITE" id="PS50157">
    <property type="entry name" value="ZINC_FINGER_C2H2_2"/>
    <property type="match status" value="2"/>
</dbReference>
<feature type="region of interest" description="Disordered" evidence="15">
    <location>
        <begin position="196"/>
        <end position="215"/>
    </location>
</feature>
<keyword evidence="11" id="KW-0804">Transcription</keyword>
<evidence type="ECO:0000256" key="9">
    <source>
        <dbReference type="ARBA" id="ARBA00023125"/>
    </source>
</evidence>
<keyword evidence="4" id="KW-0677">Repeat</keyword>
<feature type="region of interest" description="Disordered" evidence="15">
    <location>
        <begin position="9"/>
        <end position="47"/>
    </location>
</feature>
<dbReference type="InParanoid" id="A0A2R8NF59"/>
<feature type="region of interest" description="Disordered" evidence="15">
    <location>
        <begin position="655"/>
        <end position="691"/>
    </location>
</feature>
<dbReference type="Proteomes" id="UP000008225">
    <property type="component" value="Chromosome 1"/>
</dbReference>
<evidence type="ECO:0000256" key="13">
    <source>
        <dbReference type="ARBA" id="ARBA00068072"/>
    </source>
</evidence>
<sequence length="716" mass="76903">ELTLVRLLCPPRLKRPSRTSEATSRTPHLPQTGNPRPTVGNRESERRSDWLTACAIAEQTNSFKKPSTPGNPPRRRAAEPPAAGLIVGRAASPQPFKLAARGNRCPTTNGGWGRAGRALCRPTIAPTPPRRCPISCPLAARPAAGLPGSTNHAEGRRGGAGRGCVPASADAARSAGFERCWPSRQEKNIRAAANGEVGRTRAQTRPRPRRRERRPGLAIGSRRLSLVGATSGQRPRGDWFRPGAKCNAGKARAGTAAAGCYFGGLSAARPAFLSPQGPGSPLLPAVAACAAEYKEQRALDLGLGSSPARPCRPLSSLGGRCAGFRDTSVCNEPAALSRRFGAERARNRAVLRGAARGRRSCGSGRAMIRGVEAPMAENPPPPPVIFCHDSPKRVLVSVIRTTPIKPTCGGEPEPPPPLIPTSPGFSDFMVYPWRWGENAHNVTLSPGVAGAAASAARPAAAAAAAAAEHSGLRGRGAPPPAASASAAASGGEDEEEASSPDSGHLKDGIRRGRPRADTVRDLINEGEHSSSRIRCNICNRVFPREKSLQAHKRTHTGERPYLCDYPDCGKAFVQSGQLKTHQRLHTGEKPFVCSENGCLSRFTHANRHCPKHPYARLKREEPTDTLSKHQAADNKAAAEWLARYWEMREQRTPTLKSKLVQKADQEQQDPLEYLQSDEEDDEKRGAQRRLQEQRERLHGALALIELANLTGAPLRQ</sequence>
<dbReference type="InterPro" id="IPR036236">
    <property type="entry name" value="Znf_C2H2_sf"/>
</dbReference>